<proteinExistence type="predicted"/>
<organism evidence="12 13">
    <name type="scientific">Drosophila mojavensis</name>
    <name type="common">Fruit fly</name>
    <dbReference type="NCBI Taxonomy" id="7230"/>
    <lineage>
        <taxon>Eukaryota</taxon>
        <taxon>Metazoa</taxon>
        <taxon>Ecdysozoa</taxon>
        <taxon>Arthropoda</taxon>
        <taxon>Hexapoda</taxon>
        <taxon>Insecta</taxon>
        <taxon>Pterygota</taxon>
        <taxon>Neoptera</taxon>
        <taxon>Endopterygota</taxon>
        <taxon>Diptera</taxon>
        <taxon>Brachycera</taxon>
        <taxon>Muscomorpha</taxon>
        <taxon>Ephydroidea</taxon>
        <taxon>Drosophilidae</taxon>
        <taxon>Drosophila</taxon>
    </lineage>
</organism>
<keyword evidence="4 7" id="KW-0863">Zinc-finger</keyword>
<gene>
    <name evidence="12" type="primary">Dmoj\GI10186</name>
    <name evidence="12" type="ORF">Dmoj_GI10186</name>
</gene>
<feature type="compositionally biased region" description="Polar residues" evidence="9">
    <location>
        <begin position="182"/>
        <end position="195"/>
    </location>
</feature>
<dbReference type="HOGENOM" id="CLU_002678_17_2_1"/>
<evidence type="ECO:0000313" key="13">
    <source>
        <dbReference type="Proteomes" id="UP000009192"/>
    </source>
</evidence>
<dbReference type="PhylomeDB" id="B4KBX4"/>
<dbReference type="GO" id="GO:1990837">
    <property type="term" value="F:sequence-specific double-stranded DNA binding"/>
    <property type="evidence" value="ECO:0007669"/>
    <property type="project" value="UniProtKB-ARBA"/>
</dbReference>
<keyword evidence="2 8" id="KW-0479">Metal-binding</keyword>
<dbReference type="SUPFAM" id="SSF57667">
    <property type="entry name" value="beta-beta-alpha zinc fingers"/>
    <property type="match status" value="11"/>
</dbReference>
<dbReference type="Pfam" id="PF13912">
    <property type="entry name" value="zf-C2H2_6"/>
    <property type="match status" value="4"/>
</dbReference>
<feature type="domain" description="C2H2-type" evidence="10">
    <location>
        <begin position="601"/>
        <end position="628"/>
    </location>
</feature>
<dbReference type="FunFam" id="3.30.160.60:FF:002403">
    <property type="entry name" value="zinc finger protein 420"/>
    <property type="match status" value="1"/>
</dbReference>
<sequence length="1476" mass="170791">MLPTDICRTCTLHDDCLFPLTTRTDKYENKSLNEMLLELTQNDPLLEHTDDSLPQHLCSGCLHKLEAAYAFVLQARHAQEQLLLQLRKSLQPQCLDEMPIDINLQHIKTEMIVDMQPASKAKSEEDEAEAEEREQDMAVVAIPALKWQPNSDSESNQTAAHEQDIDFKPKQLRRSARKAKTYTDSENEATSTDATSLPIKRRRGRPARVNTEAINEEGRHVCEVCGKSFSWYRDMQRHTRIHFEQPTFVCDSCGKSFLRKDKYMFHLRSHEKRAAKCQATQLSTEWCFAERLYNSGRLKQAECKLCGSKYQRIGELREHMACHKSIETLSKLSLESDVIRKHFAKEQQQVDLELIKQHICADIDRGREHLDKYCAVVNAYGYELCLSDSDEEAADQSPKYKCRPCNINFTRKYRLMRHTLEEHTQTEPAVYWQRCDVCQIGFVCTIMLEQHQRTQCHNKLKRYSCPNCPGKFIWQQNLDQHACSQRSNQLDEQRQRQQKQCCLCDIQLNTMFELRAHLLSHQDGRSGIHPEQQATFFRTYYPNGLDCSLSELSARIAADFKAEDYGRYFNANTKNGEELDFFASDSDLSDAHQLSSGATLHICCLCGETKTRLSQLLEHQQSHHSEVQEKLPYVCEDCDLSFVADALLQRHRRRVCAKQNAKFECQQCNQRFYWLSNYELHVQLQHESHPELQTDVVNEQERKSRMRGKRQSRAAKLQCGECEKVFIWPKDLTRHKRLHQPQALAQYQCLLCDRKFHRKDGLKSHMRVHGEQQADASVASEQAPFMLQRMSVVLTQLCRPNGCKQIQCMICLSQHAKISDLRTHLLDHQYSVKFGEERSQPESIAAISRSLYPELPEPLVQQQLIERIQNDLRKGVDLERFISITNEAGIELSLDSSETESDSDSAEAVRSNSGQLYSCELCQLELSRKHQLYAHELEQHSWQQATRVCSYCQARFVNEQLLEHHYRTLCRNVHRRFLCRKCPLRFRWRENMKLHSDVAHNEARGEQSTLGIEMNGTRLLPIVSYNCTECNRSFKMQKDLTRHTLMHAQESSIYRCRWCARRFYRQANLLQHIERHGISAEQLPYAEALLNASRHPHGQKCIQCKVCNVTYPTIAALRSHLQSAPAGTHHEYGSLLNYSITNQLGYELHLEDSETDEDAKPPGTPTHYTCSICQLRCARKFELHQHQQAMHRLERINEGCDVCIFKSVSADLIAYHQRVLCNNTEKHFKCSKCGYKFMWEMNLAQHMKLQHPSSDGSETQQNASSLPPQEVPSAECQVFQCGQCPSKYNRKDRLTAHVKKCHTAGASGSTAAAEKLMKNSTGAKQQKSFLCAFCGKAVSSSSNLIIHIRRHTGEKPFKCDYCDMAFPRSSDLQCHRRTHTGERPHVCTVCQKGFARSYKLQQHMRIHNGERPYKCTYCDKSFTQSNDLTLHIRRHTGERPYQCNTCGERFIQGTALKNHRMQHGHHDTEVDQATDN</sequence>
<dbReference type="FunFam" id="3.30.160.60:FF:000303">
    <property type="entry name" value="Zinc finger protein 41"/>
    <property type="match status" value="1"/>
</dbReference>
<feature type="domain" description="C2H2-type" evidence="10">
    <location>
        <begin position="977"/>
        <end position="1005"/>
    </location>
</feature>
<feature type="binding site" evidence="8">
    <location>
        <position position="61"/>
    </location>
    <ligand>
        <name>Zn(2+)</name>
        <dbReference type="ChEBI" id="CHEBI:29105"/>
    </ligand>
</feature>
<dbReference type="InterPro" id="IPR013087">
    <property type="entry name" value="Znf_C2H2_type"/>
</dbReference>
<feature type="domain" description="C2H2-type" evidence="10">
    <location>
        <begin position="1025"/>
        <end position="1052"/>
    </location>
</feature>
<dbReference type="Pfam" id="PF07776">
    <property type="entry name" value="zf-AD"/>
    <property type="match status" value="1"/>
</dbReference>
<feature type="binding site" evidence="8">
    <location>
        <position position="58"/>
    </location>
    <ligand>
        <name>Zn(2+)</name>
        <dbReference type="ChEBI" id="CHEBI:29105"/>
    </ligand>
</feature>
<dbReference type="eggNOG" id="KOG1721">
    <property type="taxonomic scope" value="Eukaryota"/>
</dbReference>
<feature type="binding site" evidence="8">
    <location>
        <position position="7"/>
    </location>
    <ligand>
        <name>Zn(2+)</name>
        <dbReference type="ChEBI" id="CHEBI:29105"/>
    </ligand>
</feature>
<name>B4KBX4_DROMO</name>
<feature type="domain" description="C2H2-type" evidence="10">
    <location>
        <begin position="1329"/>
        <end position="1356"/>
    </location>
</feature>
<feature type="domain" description="C2H2-type" evidence="10">
    <location>
        <begin position="248"/>
        <end position="275"/>
    </location>
</feature>
<feature type="domain" description="C2H2-type" evidence="10">
    <location>
        <begin position="1441"/>
        <end position="1468"/>
    </location>
</feature>
<dbReference type="FunCoup" id="B4KBX4">
    <property type="interactions" value="291"/>
</dbReference>
<accession>B4KBX4</accession>
<dbReference type="KEGG" id="dmo:Dmoj_GI10186"/>
<dbReference type="GO" id="GO:0005634">
    <property type="term" value="C:nucleus"/>
    <property type="evidence" value="ECO:0007669"/>
    <property type="project" value="UniProtKB-SubCell"/>
</dbReference>
<feature type="domain" description="C2H2-type" evidence="10">
    <location>
        <begin position="1357"/>
        <end position="1384"/>
    </location>
</feature>
<dbReference type="InParanoid" id="B4KBX4"/>
<dbReference type="InterPro" id="IPR036236">
    <property type="entry name" value="Znf_C2H2_sf"/>
</dbReference>
<dbReference type="Proteomes" id="UP000009192">
    <property type="component" value="Unassembled WGS sequence"/>
</dbReference>
<feature type="domain" description="C2H2-type" evidence="10">
    <location>
        <begin position="633"/>
        <end position="661"/>
    </location>
</feature>
<dbReference type="PROSITE" id="PS50157">
    <property type="entry name" value="ZINC_FINGER_C2H2_2"/>
    <property type="match status" value="20"/>
</dbReference>
<feature type="compositionally biased region" description="Polar residues" evidence="9">
    <location>
        <begin position="1251"/>
        <end position="1267"/>
    </location>
</feature>
<evidence type="ECO:0000256" key="7">
    <source>
        <dbReference type="PROSITE-ProRule" id="PRU00042"/>
    </source>
</evidence>
<feature type="domain" description="C2H2-type" evidence="10">
    <location>
        <begin position="1279"/>
        <end position="1307"/>
    </location>
</feature>
<evidence type="ECO:0000256" key="2">
    <source>
        <dbReference type="ARBA" id="ARBA00022723"/>
    </source>
</evidence>
<feature type="domain" description="C2H2-type" evidence="10">
    <location>
        <begin position="917"/>
        <end position="945"/>
    </location>
</feature>
<feature type="binding site" evidence="8">
    <location>
        <position position="10"/>
    </location>
    <ligand>
        <name>Zn(2+)</name>
        <dbReference type="ChEBI" id="CHEBI:29105"/>
    </ligand>
</feature>
<evidence type="ECO:0000313" key="12">
    <source>
        <dbReference type="EMBL" id="EDW15826.1"/>
    </source>
</evidence>
<feature type="domain" description="C2H2-type" evidence="10">
    <location>
        <begin position="663"/>
        <end position="691"/>
    </location>
</feature>
<evidence type="ECO:0000256" key="9">
    <source>
        <dbReference type="SAM" id="MobiDB-lite"/>
    </source>
</evidence>
<dbReference type="SMART" id="SM00355">
    <property type="entry name" value="ZnF_C2H2"/>
    <property type="match status" value="27"/>
</dbReference>
<feature type="domain" description="ZAD" evidence="11">
    <location>
        <begin position="5"/>
        <end position="85"/>
    </location>
</feature>
<feature type="domain" description="C2H2-type" evidence="10">
    <location>
        <begin position="747"/>
        <end position="774"/>
    </location>
</feature>
<dbReference type="InterPro" id="IPR012934">
    <property type="entry name" value="Znf_AD"/>
</dbReference>
<dbReference type="GO" id="GO:0008270">
    <property type="term" value="F:zinc ion binding"/>
    <property type="evidence" value="ECO:0007669"/>
    <property type="project" value="UniProtKB-UniRule"/>
</dbReference>
<keyword evidence="6" id="KW-0539">Nucleus</keyword>
<comment type="subcellular location">
    <subcellularLocation>
        <location evidence="1">Nucleus</location>
    </subcellularLocation>
</comment>
<dbReference type="PANTHER" id="PTHR24408">
    <property type="entry name" value="ZINC FINGER PROTEIN"/>
    <property type="match status" value="1"/>
</dbReference>
<feature type="domain" description="C2H2-type" evidence="10">
    <location>
        <begin position="1413"/>
        <end position="1440"/>
    </location>
</feature>
<feature type="domain" description="C2H2-type" evidence="10">
    <location>
        <begin position="1054"/>
        <end position="1076"/>
    </location>
</feature>
<feature type="region of interest" description="Disordered" evidence="9">
    <location>
        <begin position="1249"/>
        <end position="1269"/>
    </location>
</feature>
<keyword evidence="5 8" id="KW-0862">Zinc</keyword>
<feature type="domain" description="C2H2-type" evidence="10">
    <location>
        <begin position="220"/>
        <end position="247"/>
    </location>
</feature>
<dbReference type="OMA" id="TQCENRE"/>
<evidence type="ECO:0000256" key="5">
    <source>
        <dbReference type="ARBA" id="ARBA00022833"/>
    </source>
</evidence>
<keyword evidence="13" id="KW-1185">Reference proteome</keyword>
<dbReference type="FunFam" id="3.30.160.60:FF:002455">
    <property type="entry name" value="FI03704p"/>
    <property type="match status" value="1"/>
</dbReference>
<dbReference type="SUPFAM" id="SSF57716">
    <property type="entry name" value="Glucocorticoid receptor-like (DNA-binding domain)"/>
    <property type="match status" value="1"/>
</dbReference>
<feature type="region of interest" description="Disordered" evidence="9">
    <location>
        <begin position="146"/>
        <end position="207"/>
    </location>
</feature>
<dbReference type="EMBL" id="CH933806">
    <property type="protein sequence ID" value="EDW15826.1"/>
    <property type="molecule type" value="Genomic_DNA"/>
</dbReference>
<dbReference type="FunFam" id="3.30.160.60:FF:002538">
    <property type="entry name" value="Mot3p"/>
    <property type="match status" value="1"/>
</dbReference>
<evidence type="ECO:0000256" key="3">
    <source>
        <dbReference type="ARBA" id="ARBA00022737"/>
    </source>
</evidence>
<evidence type="ECO:0000256" key="4">
    <source>
        <dbReference type="ARBA" id="ARBA00022771"/>
    </source>
</evidence>
<evidence type="ECO:0000256" key="6">
    <source>
        <dbReference type="ARBA" id="ARBA00023242"/>
    </source>
</evidence>
<evidence type="ECO:0000256" key="8">
    <source>
        <dbReference type="PROSITE-ProRule" id="PRU01263"/>
    </source>
</evidence>
<feature type="compositionally biased region" description="Polar residues" evidence="9">
    <location>
        <begin position="148"/>
        <end position="160"/>
    </location>
</feature>
<dbReference type="GO" id="GO:0000981">
    <property type="term" value="F:DNA-binding transcription factor activity, RNA polymerase II-specific"/>
    <property type="evidence" value="ECO:0007669"/>
    <property type="project" value="TreeGrafter"/>
</dbReference>
<dbReference type="Pfam" id="PF00096">
    <property type="entry name" value="zf-C2H2"/>
    <property type="match status" value="6"/>
</dbReference>
<dbReference type="OrthoDB" id="8117402at2759"/>
<feature type="domain" description="C2H2-type" evidence="10">
    <location>
        <begin position="717"/>
        <end position="744"/>
    </location>
</feature>
<dbReference type="FunFam" id="3.30.160.60:FF:001119">
    <property type="entry name" value="zinc finger protein 408"/>
    <property type="match status" value="1"/>
</dbReference>
<reference evidence="12 13" key="1">
    <citation type="journal article" date="2007" name="Nature">
        <title>Evolution of genes and genomes on the Drosophila phylogeny.</title>
        <authorList>
            <consortium name="Drosophila 12 Genomes Consortium"/>
            <person name="Clark A.G."/>
            <person name="Eisen M.B."/>
            <person name="Smith D.R."/>
            <person name="Bergman C.M."/>
            <person name="Oliver B."/>
            <person name="Markow T.A."/>
            <person name="Kaufman T.C."/>
            <person name="Kellis M."/>
            <person name="Gelbart W."/>
            <person name="Iyer V.N."/>
            <person name="Pollard D.A."/>
            <person name="Sackton T.B."/>
            <person name="Larracuente A.M."/>
            <person name="Singh N.D."/>
            <person name="Abad J.P."/>
            <person name="Abt D.N."/>
            <person name="Adryan B."/>
            <person name="Aguade M."/>
            <person name="Akashi H."/>
            <person name="Anderson W.W."/>
            <person name="Aquadro C.F."/>
            <person name="Ardell D.H."/>
            <person name="Arguello R."/>
            <person name="Artieri C.G."/>
            <person name="Barbash D.A."/>
            <person name="Barker D."/>
            <person name="Barsanti P."/>
            <person name="Batterham P."/>
            <person name="Batzoglou S."/>
            <person name="Begun D."/>
            <person name="Bhutkar A."/>
            <person name="Blanco E."/>
            <person name="Bosak S.A."/>
            <person name="Bradley R.K."/>
            <person name="Brand A.D."/>
            <person name="Brent M.R."/>
            <person name="Brooks A.N."/>
            <person name="Brown R.H."/>
            <person name="Butlin R.K."/>
            <person name="Caggese C."/>
            <person name="Calvi B.R."/>
            <person name="Bernardo de Carvalho A."/>
            <person name="Caspi A."/>
            <person name="Castrezana S."/>
            <person name="Celniker S.E."/>
            <person name="Chang J.L."/>
            <person name="Chapple C."/>
            <person name="Chatterji S."/>
            <person name="Chinwalla A."/>
            <person name="Civetta A."/>
            <person name="Clifton S.W."/>
            <person name="Comeron J.M."/>
            <person name="Costello J.C."/>
            <person name="Coyne J.A."/>
            <person name="Daub J."/>
            <person name="David R.G."/>
            <person name="Delcher A.L."/>
            <person name="Delehaunty K."/>
            <person name="Do C.B."/>
            <person name="Ebling H."/>
            <person name="Edwards K."/>
            <person name="Eickbush T."/>
            <person name="Evans J.D."/>
            <person name="Filipski A."/>
            <person name="Findeiss S."/>
            <person name="Freyhult E."/>
            <person name="Fulton L."/>
            <person name="Fulton R."/>
            <person name="Garcia A.C."/>
            <person name="Gardiner A."/>
            <person name="Garfield D.A."/>
            <person name="Garvin B.E."/>
            <person name="Gibson G."/>
            <person name="Gilbert D."/>
            <person name="Gnerre S."/>
            <person name="Godfrey J."/>
            <person name="Good R."/>
            <person name="Gotea V."/>
            <person name="Gravely B."/>
            <person name="Greenberg A.J."/>
            <person name="Griffiths-Jones S."/>
            <person name="Gross S."/>
            <person name="Guigo R."/>
            <person name="Gustafson E.A."/>
            <person name="Haerty W."/>
            <person name="Hahn M.W."/>
            <person name="Halligan D.L."/>
            <person name="Halpern A.L."/>
            <person name="Halter G.M."/>
            <person name="Han M.V."/>
            <person name="Heger A."/>
            <person name="Hillier L."/>
            <person name="Hinrichs A.S."/>
            <person name="Holmes I."/>
            <person name="Hoskins R.A."/>
            <person name="Hubisz M.J."/>
            <person name="Hultmark D."/>
            <person name="Huntley M.A."/>
            <person name="Jaffe D.B."/>
            <person name="Jagadeeshan S."/>
            <person name="Jeck W.R."/>
            <person name="Johnson J."/>
            <person name="Jones C.D."/>
            <person name="Jordan W.C."/>
            <person name="Karpen G.H."/>
            <person name="Kataoka E."/>
            <person name="Keightley P.D."/>
            <person name="Kheradpour P."/>
            <person name="Kirkness E.F."/>
            <person name="Koerich L.B."/>
            <person name="Kristiansen K."/>
            <person name="Kudrna D."/>
            <person name="Kulathinal R.J."/>
            <person name="Kumar S."/>
            <person name="Kwok R."/>
            <person name="Lander E."/>
            <person name="Langley C.H."/>
            <person name="Lapoint R."/>
            <person name="Lazzaro B.P."/>
            <person name="Lee S.J."/>
            <person name="Levesque L."/>
            <person name="Li R."/>
            <person name="Lin C.F."/>
            <person name="Lin M.F."/>
            <person name="Lindblad-Toh K."/>
            <person name="Llopart A."/>
            <person name="Long M."/>
            <person name="Low L."/>
            <person name="Lozovsky E."/>
            <person name="Lu J."/>
            <person name="Luo M."/>
            <person name="Machado C.A."/>
            <person name="Makalowski W."/>
            <person name="Marzo M."/>
            <person name="Matsuda M."/>
            <person name="Matzkin L."/>
            <person name="McAllister B."/>
            <person name="McBride C.S."/>
            <person name="McKernan B."/>
            <person name="McKernan K."/>
            <person name="Mendez-Lago M."/>
            <person name="Minx P."/>
            <person name="Mollenhauer M.U."/>
            <person name="Montooth K."/>
            <person name="Mount S.M."/>
            <person name="Mu X."/>
            <person name="Myers E."/>
            <person name="Negre B."/>
            <person name="Newfeld S."/>
            <person name="Nielsen R."/>
            <person name="Noor M.A."/>
            <person name="O'Grady P."/>
            <person name="Pachter L."/>
            <person name="Papaceit M."/>
            <person name="Parisi M.J."/>
            <person name="Parisi M."/>
            <person name="Parts L."/>
            <person name="Pedersen J.S."/>
            <person name="Pesole G."/>
            <person name="Phillippy A.M."/>
            <person name="Ponting C.P."/>
            <person name="Pop M."/>
            <person name="Porcelli D."/>
            <person name="Powell J.R."/>
            <person name="Prohaska S."/>
            <person name="Pruitt K."/>
            <person name="Puig M."/>
            <person name="Quesneville H."/>
            <person name="Ram K.R."/>
            <person name="Rand D."/>
            <person name="Rasmussen M.D."/>
            <person name="Reed L.K."/>
            <person name="Reenan R."/>
            <person name="Reily A."/>
            <person name="Remington K.A."/>
            <person name="Rieger T.T."/>
            <person name="Ritchie M.G."/>
            <person name="Robin C."/>
            <person name="Rogers Y.H."/>
            <person name="Rohde C."/>
            <person name="Rozas J."/>
            <person name="Rubenfield M.J."/>
            <person name="Ruiz A."/>
            <person name="Russo S."/>
            <person name="Salzberg S.L."/>
            <person name="Sanchez-Gracia A."/>
            <person name="Saranga D.J."/>
            <person name="Sato H."/>
            <person name="Schaeffer S.W."/>
            <person name="Schatz M.C."/>
            <person name="Schlenke T."/>
            <person name="Schwartz R."/>
            <person name="Segarra C."/>
            <person name="Singh R.S."/>
            <person name="Sirot L."/>
            <person name="Sirota M."/>
            <person name="Sisneros N.B."/>
            <person name="Smith C.D."/>
            <person name="Smith T.F."/>
            <person name="Spieth J."/>
            <person name="Stage D.E."/>
            <person name="Stark A."/>
            <person name="Stephan W."/>
            <person name="Strausberg R.L."/>
            <person name="Strempel S."/>
            <person name="Sturgill D."/>
            <person name="Sutton G."/>
            <person name="Sutton G.G."/>
            <person name="Tao W."/>
            <person name="Teichmann S."/>
            <person name="Tobari Y.N."/>
            <person name="Tomimura Y."/>
            <person name="Tsolas J.M."/>
            <person name="Valente V.L."/>
            <person name="Venter E."/>
            <person name="Venter J.C."/>
            <person name="Vicario S."/>
            <person name="Vieira F.G."/>
            <person name="Vilella A.J."/>
            <person name="Villasante A."/>
            <person name="Walenz B."/>
            <person name="Wang J."/>
            <person name="Wasserman M."/>
            <person name="Watts T."/>
            <person name="Wilson D."/>
            <person name="Wilson R.K."/>
            <person name="Wing R.A."/>
            <person name="Wolfner M.F."/>
            <person name="Wong A."/>
            <person name="Wong G.K."/>
            <person name="Wu C.I."/>
            <person name="Wu G."/>
            <person name="Yamamoto D."/>
            <person name="Yang H.P."/>
            <person name="Yang S.P."/>
            <person name="Yorke J.A."/>
            <person name="Yoshida K."/>
            <person name="Zdobnov E."/>
            <person name="Zhang P."/>
            <person name="Zhang Y."/>
            <person name="Zimin A.V."/>
            <person name="Baldwin J."/>
            <person name="Abdouelleil A."/>
            <person name="Abdulkadir J."/>
            <person name="Abebe A."/>
            <person name="Abera B."/>
            <person name="Abreu J."/>
            <person name="Acer S.C."/>
            <person name="Aftuck L."/>
            <person name="Alexander A."/>
            <person name="An P."/>
            <person name="Anderson E."/>
            <person name="Anderson S."/>
            <person name="Arachi H."/>
            <person name="Azer M."/>
            <person name="Bachantsang P."/>
            <person name="Barry A."/>
            <person name="Bayul T."/>
            <person name="Berlin A."/>
            <person name="Bessette D."/>
            <person name="Bloom T."/>
            <person name="Blye J."/>
            <person name="Boguslavskiy L."/>
            <person name="Bonnet C."/>
            <person name="Boukhgalter B."/>
            <person name="Bourzgui I."/>
            <person name="Brown A."/>
            <person name="Cahill P."/>
            <person name="Channer S."/>
            <person name="Cheshatsang Y."/>
            <person name="Chuda L."/>
            <person name="Citroen M."/>
            <person name="Collymore A."/>
            <person name="Cooke P."/>
            <person name="Costello M."/>
            <person name="D'Aco K."/>
            <person name="Daza R."/>
            <person name="De Haan G."/>
            <person name="DeGray S."/>
            <person name="DeMaso C."/>
            <person name="Dhargay N."/>
            <person name="Dooley K."/>
            <person name="Dooley E."/>
            <person name="Doricent M."/>
            <person name="Dorje P."/>
            <person name="Dorjee K."/>
            <person name="Dupes A."/>
            <person name="Elong R."/>
            <person name="Falk J."/>
            <person name="Farina A."/>
            <person name="Faro S."/>
            <person name="Ferguson D."/>
            <person name="Fisher S."/>
            <person name="Foley C.D."/>
            <person name="Franke A."/>
            <person name="Friedrich D."/>
            <person name="Gadbois L."/>
            <person name="Gearin G."/>
            <person name="Gearin C.R."/>
            <person name="Giannoukos G."/>
            <person name="Goode T."/>
            <person name="Graham J."/>
            <person name="Grandbois E."/>
            <person name="Grewal S."/>
            <person name="Gyaltsen K."/>
            <person name="Hafez N."/>
            <person name="Hagos B."/>
            <person name="Hall J."/>
            <person name="Henson C."/>
            <person name="Hollinger A."/>
            <person name="Honan T."/>
            <person name="Huard M.D."/>
            <person name="Hughes L."/>
            <person name="Hurhula B."/>
            <person name="Husby M.E."/>
            <person name="Kamat A."/>
            <person name="Kanga B."/>
            <person name="Kashin S."/>
            <person name="Khazanovich D."/>
            <person name="Kisner P."/>
            <person name="Lance K."/>
            <person name="Lara M."/>
            <person name="Lee W."/>
            <person name="Lennon N."/>
            <person name="Letendre F."/>
            <person name="LeVine R."/>
            <person name="Lipovsky A."/>
            <person name="Liu X."/>
            <person name="Liu J."/>
            <person name="Liu S."/>
            <person name="Lokyitsang T."/>
            <person name="Lokyitsang Y."/>
            <person name="Lubonja R."/>
            <person name="Lui A."/>
            <person name="MacDonald P."/>
            <person name="Magnisalis V."/>
            <person name="Maru K."/>
            <person name="Matthews C."/>
            <person name="McCusker W."/>
            <person name="McDonough S."/>
            <person name="Mehta T."/>
            <person name="Meldrim J."/>
            <person name="Meneus L."/>
            <person name="Mihai O."/>
            <person name="Mihalev A."/>
            <person name="Mihova T."/>
            <person name="Mittelman R."/>
            <person name="Mlenga V."/>
            <person name="Montmayeur A."/>
            <person name="Mulrain L."/>
            <person name="Navidi A."/>
            <person name="Naylor J."/>
            <person name="Negash T."/>
            <person name="Nguyen T."/>
            <person name="Nguyen N."/>
            <person name="Nicol R."/>
            <person name="Norbu C."/>
            <person name="Norbu N."/>
            <person name="Novod N."/>
            <person name="O'Neill B."/>
            <person name="Osman S."/>
            <person name="Markiewicz E."/>
            <person name="Oyono O.L."/>
            <person name="Patti C."/>
            <person name="Phunkhang P."/>
            <person name="Pierre F."/>
            <person name="Priest M."/>
            <person name="Raghuraman S."/>
            <person name="Rege F."/>
            <person name="Reyes R."/>
            <person name="Rise C."/>
            <person name="Rogov P."/>
            <person name="Ross K."/>
            <person name="Ryan E."/>
            <person name="Settipalli S."/>
            <person name="Shea T."/>
            <person name="Sherpa N."/>
            <person name="Shi L."/>
            <person name="Shih D."/>
            <person name="Sparrow T."/>
            <person name="Spaulding J."/>
            <person name="Stalker J."/>
            <person name="Stange-Thomann N."/>
            <person name="Stavropoulos S."/>
            <person name="Stone C."/>
            <person name="Strader C."/>
            <person name="Tesfaye S."/>
            <person name="Thomson T."/>
            <person name="Thoulutsang Y."/>
            <person name="Thoulutsang D."/>
            <person name="Topham K."/>
            <person name="Topping I."/>
            <person name="Tsamla T."/>
            <person name="Vassiliev H."/>
            <person name="Vo A."/>
            <person name="Wangchuk T."/>
            <person name="Wangdi T."/>
            <person name="Weiand M."/>
            <person name="Wilkinson J."/>
            <person name="Wilson A."/>
            <person name="Yadav S."/>
            <person name="Young G."/>
            <person name="Yu Q."/>
            <person name="Zembek L."/>
            <person name="Zhong D."/>
            <person name="Zimmer A."/>
            <person name="Zwirko Z."/>
            <person name="Jaffe D.B."/>
            <person name="Alvarez P."/>
            <person name="Brockman W."/>
            <person name="Butler J."/>
            <person name="Chin C."/>
            <person name="Gnerre S."/>
            <person name="Grabherr M."/>
            <person name="Kleber M."/>
            <person name="Mauceli E."/>
            <person name="MacCallum I."/>
        </authorList>
    </citation>
    <scope>NUCLEOTIDE SEQUENCE [LARGE SCALE GENOMIC DNA]</scope>
    <source>
        <strain evidence="13">Tucson 15081-1352.22</strain>
    </source>
</reference>
<dbReference type="Gene3D" id="3.30.160.60">
    <property type="entry name" value="Classic Zinc Finger"/>
    <property type="match status" value="15"/>
</dbReference>
<evidence type="ECO:0000259" key="10">
    <source>
        <dbReference type="PROSITE" id="PS50157"/>
    </source>
</evidence>
<dbReference type="FunFam" id="3.30.160.60:FF:000512">
    <property type="entry name" value="zinc finger protein 197 isoform X1"/>
    <property type="match status" value="1"/>
</dbReference>
<feature type="domain" description="C2H2-type" evidence="10">
    <location>
        <begin position="400"/>
        <end position="428"/>
    </location>
</feature>
<dbReference type="FunFam" id="3.30.160.60:FF:003156">
    <property type="entry name" value="Uncharacterized protein, isoform B"/>
    <property type="match status" value="1"/>
</dbReference>
<dbReference type="PANTHER" id="PTHR24408:SF58">
    <property type="entry name" value="TRANSCRIPTION FACTOR (TFIIIA), PUTATIVE (AFU_ORTHOLOGUE AFUA_1G05150)-RELATED"/>
    <property type="match status" value="1"/>
</dbReference>
<dbReference type="PROSITE" id="PS51915">
    <property type="entry name" value="ZAD"/>
    <property type="match status" value="1"/>
</dbReference>
<dbReference type="PROSITE" id="PS00028">
    <property type="entry name" value="ZINC_FINGER_C2H2_1"/>
    <property type="match status" value="21"/>
</dbReference>
<feature type="domain" description="C2H2-type" evidence="10">
    <location>
        <begin position="1385"/>
        <end position="1412"/>
    </location>
</feature>
<evidence type="ECO:0008006" key="14">
    <source>
        <dbReference type="Google" id="ProtNLM"/>
    </source>
</evidence>
<feature type="domain" description="C2H2-type" evidence="10">
    <location>
        <begin position="1228"/>
        <end position="1256"/>
    </location>
</feature>
<keyword evidence="3" id="KW-0677">Repeat</keyword>
<protein>
    <recommendedName>
        <fullName evidence="14">Zinc finger protein Xfin</fullName>
    </recommendedName>
</protein>
<dbReference type="SMART" id="SM00868">
    <property type="entry name" value="zf-AD"/>
    <property type="match status" value="1"/>
</dbReference>
<evidence type="ECO:0000256" key="1">
    <source>
        <dbReference type="ARBA" id="ARBA00004123"/>
    </source>
</evidence>
<feature type="compositionally biased region" description="Basic residues" evidence="9">
    <location>
        <begin position="170"/>
        <end position="180"/>
    </location>
</feature>
<feature type="domain" description="C2H2-type" evidence="10">
    <location>
        <begin position="1168"/>
        <end position="1196"/>
    </location>
</feature>
<evidence type="ECO:0000259" key="11">
    <source>
        <dbReference type="PROSITE" id="PS51915"/>
    </source>
</evidence>